<organism evidence="5">
    <name type="scientific">Halomonas sp. RT37</name>
    <dbReference type="NCBI Taxonomy" id="2950872"/>
    <lineage>
        <taxon>Bacteria</taxon>
        <taxon>Pseudomonadati</taxon>
        <taxon>Pseudomonadota</taxon>
        <taxon>Gammaproteobacteria</taxon>
        <taxon>Oceanospirillales</taxon>
        <taxon>Halomonadaceae</taxon>
        <taxon>Halomonas</taxon>
    </lineage>
</organism>
<name>A0AAU7KMB2_9GAMM</name>
<protein>
    <submittedName>
        <fullName evidence="5">LacI family DNA-binding transcriptional regulator</fullName>
    </submittedName>
</protein>
<dbReference type="PANTHER" id="PTHR30146">
    <property type="entry name" value="LACI-RELATED TRANSCRIPTIONAL REPRESSOR"/>
    <property type="match status" value="1"/>
</dbReference>
<dbReference type="CDD" id="cd01575">
    <property type="entry name" value="PBP1_GntR"/>
    <property type="match status" value="1"/>
</dbReference>
<keyword evidence="2 5" id="KW-0238">DNA-binding</keyword>
<reference evidence="5" key="1">
    <citation type="submission" date="2022-06" db="EMBL/GenBank/DDBJ databases">
        <title>A novel DMS-producing enzyme.</title>
        <authorList>
            <person name="Zhang Y."/>
        </authorList>
    </citation>
    <scope>NUCLEOTIDE SEQUENCE</scope>
    <source>
        <strain evidence="5">RT37</strain>
    </source>
</reference>
<dbReference type="CDD" id="cd01392">
    <property type="entry name" value="HTH_LacI"/>
    <property type="match status" value="1"/>
</dbReference>
<sequence>MDSQEIRSRKRHRGKGRVTLADVARQAGVAPITVSRALNTPGRVSAEVKQRVDAAVEALGYVPNLIAGGLAAAGTRVIPVIVPSLAILTFIEVIDAIQKRLEAAGYQMLLATTDWDLDREASLVDTVLGYSPSGVILTGLRHRPRVISRLRDWGRPVVEIMEVGDDPIDMNVGVDGVALGHAMASHLLEQGYRRIAFVGSHLGHDYRAAQRLEGHQRALEEAGAACGGVLEYHEPASYEVGVRALEDVMAMTPRPDAIHCSNDIVASGVLLAASRQGIRIPEELAVGGYLGLPLAEHLTPKLTTLAVARSEMGTQAAELLLERLSGKTPERPIRDLGFTLVKGGST</sequence>
<dbReference type="GO" id="GO:0000976">
    <property type="term" value="F:transcription cis-regulatory region binding"/>
    <property type="evidence" value="ECO:0007669"/>
    <property type="project" value="TreeGrafter"/>
</dbReference>
<dbReference type="PANTHER" id="PTHR30146:SF33">
    <property type="entry name" value="TRANSCRIPTIONAL REGULATOR"/>
    <property type="match status" value="1"/>
</dbReference>
<dbReference type="InterPro" id="IPR046335">
    <property type="entry name" value="LacI/GalR-like_sensor"/>
</dbReference>
<gene>
    <name evidence="5" type="ORF">NFG58_09275</name>
</gene>
<dbReference type="RefSeq" id="WP_108447857.1">
    <property type="nucleotide sequence ID" value="NZ_CP098827.1"/>
</dbReference>
<proteinExistence type="predicted"/>
<dbReference type="Pfam" id="PF13377">
    <property type="entry name" value="Peripla_BP_3"/>
    <property type="match status" value="1"/>
</dbReference>
<evidence type="ECO:0000256" key="1">
    <source>
        <dbReference type="ARBA" id="ARBA00023015"/>
    </source>
</evidence>
<dbReference type="SMART" id="SM00354">
    <property type="entry name" value="HTH_LACI"/>
    <property type="match status" value="1"/>
</dbReference>
<dbReference type="AlphaFoldDB" id="A0AAU7KMB2"/>
<dbReference type="Pfam" id="PF00356">
    <property type="entry name" value="LacI"/>
    <property type="match status" value="1"/>
</dbReference>
<dbReference type="SUPFAM" id="SSF47413">
    <property type="entry name" value="lambda repressor-like DNA-binding domains"/>
    <property type="match status" value="1"/>
</dbReference>
<dbReference type="GO" id="GO:0003700">
    <property type="term" value="F:DNA-binding transcription factor activity"/>
    <property type="evidence" value="ECO:0007669"/>
    <property type="project" value="TreeGrafter"/>
</dbReference>
<evidence type="ECO:0000313" key="5">
    <source>
        <dbReference type="EMBL" id="XBO72866.1"/>
    </source>
</evidence>
<dbReference type="SUPFAM" id="SSF53822">
    <property type="entry name" value="Periplasmic binding protein-like I"/>
    <property type="match status" value="1"/>
</dbReference>
<dbReference type="InterPro" id="IPR000843">
    <property type="entry name" value="HTH_LacI"/>
</dbReference>
<dbReference type="PROSITE" id="PS50932">
    <property type="entry name" value="HTH_LACI_2"/>
    <property type="match status" value="1"/>
</dbReference>
<feature type="domain" description="HTH lacI-type" evidence="4">
    <location>
        <begin position="18"/>
        <end position="72"/>
    </location>
</feature>
<dbReference type="EMBL" id="CP098827">
    <property type="protein sequence ID" value="XBO72866.1"/>
    <property type="molecule type" value="Genomic_DNA"/>
</dbReference>
<evidence type="ECO:0000256" key="3">
    <source>
        <dbReference type="ARBA" id="ARBA00023163"/>
    </source>
</evidence>
<keyword evidence="3" id="KW-0804">Transcription</keyword>
<accession>A0AAU7KMB2</accession>
<keyword evidence="1" id="KW-0805">Transcription regulation</keyword>
<dbReference type="Gene3D" id="1.10.260.40">
    <property type="entry name" value="lambda repressor-like DNA-binding domains"/>
    <property type="match status" value="1"/>
</dbReference>
<evidence type="ECO:0000259" key="4">
    <source>
        <dbReference type="PROSITE" id="PS50932"/>
    </source>
</evidence>
<dbReference type="InterPro" id="IPR010982">
    <property type="entry name" value="Lambda_DNA-bd_dom_sf"/>
</dbReference>
<dbReference type="Gene3D" id="3.40.50.2300">
    <property type="match status" value="2"/>
</dbReference>
<evidence type="ECO:0000256" key="2">
    <source>
        <dbReference type="ARBA" id="ARBA00023125"/>
    </source>
</evidence>
<dbReference type="InterPro" id="IPR028082">
    <property type="entry name" value="Peripla_BP_I"/>
</dbReference>